<protein>
    <submittedName>
        <fullName evidence="1">Uncharacterized protein</fullName>
    </submittedName>
</protein>
<evidence type="ECO:0000313" key="1">
    <source>
        <dbReference type="EMBL" id="KAJ8105838.1"/>
    </source>
</evidence>
<gene>
    <name evidence="1" type="ORF">ONZ43_g7264</name>
</gene>
<sequence>MSSACSPTRLNASYGPSSALEWGQLNFLHTTDTHGWLEGHLKEKNYGADWGDFVTFSTHFKHQAGNMGVDLLIVDTGDLHDGAGLSDATSPDGEISITIFDDVDYDLLAIGNHELYLADVAYQTLTEISAYWGDKYLTSNVQIANPQTGEWEYIGKTHRYFTTEHGLRIMAFGVLYDFTGNTNVTKVIPAKTMVTQKWFMEAINSCDPVDVFVLIGHNPVRGSSFQTVFNAIRAIHPDTPIQILGGHSHIRDFTVYDDSSVAIESGRYCETLGWMSMSGFTTENSGFDGIFPNPAGVPNPTRKATNTSTSPWVYSRRYLDWNRLTFAYRKWFPFPHWPYHISGRNWSMWETSLLFSSWAISEPPRPKAQDLYHAVTIDIEFTDAETWYDHTFDYDNGRATTSEITEYREQLNLKELYGCVPQNYCLTCVPFDSSSNIFPLLAEALAEVVVNEDRKDVARYIISNTGGIRFDMYKGPFTFDDSFIVSPFQDAFLYIPSVPYAQASTLLDALNNAGASGKRSLGYMPVERDLCVDPIVEPLSEVRRDEGLFNSVRGVTRRQVVDLVPGYTTTDDWGTDGDDTAHSEIPYYDIPDFFQGAAGFDANGEADVVDVVFVDFIESDVLAILGSAYSSADVTYYISANFTTQDYLPLFVKQSAAFQADYPNCPSN</sequence>
<comment type="caution">
    <text evidence="1">The sequence shown here is derived from an EMBL/GenBank/DDBJ whole genome shotgun (WGS) entry which is preliminary data.</text>
</comment>
<organism evidence="1 2">
    <name type="scientific">Nemania bipapillata</name>
    <dbReference type="NCBI Taxonomy" id="110536"/>
    <lineage>
        <taxon>Eukaryota</taxon>
        <taxon>Fungi</taxon>
        <taxon>Dikarya</taxon>
        <taxon>Ascomycota</taxon>
        <taxon>Pezizomycotina</taxon>
        <taxon>Sordariomycetes</taxon>
        <taxon>Xylariomycetidae</taxon>
        <taxon>Xylariales</taxon>
        <taxon>Xylariaceae</taxon>
        <taxon>Nemania</taxon>
    </lineage>
</organism>
<keyword evidence="2" id="KW-1185">Reference proteome</keyword>
<proteinExistence type="predicted"/>
<dbReference type="Proteomes" id="UP001153334">
    <property type="component" value="Unassembled WGS sequence"/>
</dbReference>
<accession>A0ACC2HSV7</accession>
<dbReference type="EMBL" id="JAPESX010003055">
    <property type="protein sequence ID" value="KAJ8105838.1"/>
    <property type="molecule type" value="Genomic_DNA"/>
</dbReference>
<reference evidence="1" key="1">
    <citation type="submission" date="2022-11" db="EMBL/GenBank/DDBJ databases">
        <title>Genome Sequence of Nemania bipapillata.</title>
        <authorList>
            <person name="Buettner E."/>
        </authorList>
    </citation>
    <scope>NUCLEOTIDE SEQUENCE</scope>
    <source>
        <strain evidence="1">CP14</strain>
    </source>
</reference>
<evidence type="ECO:0000313" key="2">
    <source>
        <dbReference type="Proteomes" id="UP001153334"/>
    </source>
</evidence>
<name>A0ACC2HSV7_9PEZI</name>